<evidence type="ECO:0000256" key="2">
    <source>
        <dbReference type="HAMAP-Rule" id="MF_00338"/>
    </source>
</evidence>
<dbReference type="AlphaFoldDB" id="A0A1E7YZL6"/>
<dbReference type="InterPro" id="IPR002765">
    <property type="entry name" value="UPF0145_YbjQ-like"/>
</dbReference>
<comment type="similarity">
    <text evidence="1 2">Belongs to the UPF0145 family.</text>
</comment>
<gene>
    <name evidence="3" type="ORF">BAE30_03750</name>
</gene>
<dbReference type="InterPro" id="IPR035439">
    <property type="entry name" value="UPF0145_dom_sf"/>
</dbReference>
<evidence type="ECO:0000313" key="4">
    <source>
        <dbReference type="Proteomes" id="UP000175707"/>
    </source>
</evidence>
<dbReference type="EMBL" id="LZYH01000331">
    <property type="protein sequence ID" value="OFC61815.1"/>
    <property type="molecule type" value="Genomic_DNA"/>
</dbReference>
<name>A0A1E7YZL6_9PROT</name>
<proteinExistence type="inferred from homology"/>
<dbReference type="HAMAP" id="MF_00338">
    <property type="entry name" value="UPF0145"/>
    <property type="match status" value="1"/>
</dbReference>
<dbReference type="Pfam" id="PF01906">
    <property type="entry name" value="YbjQ_1"/>
    <property type="match status" value="1"/>
</dbReference>
<evidence type="ECO:0000313" key="3">
    <source>
        <dbReference type="EMBL" id="OFC61815.1"/>
    </source>
</evidence>
<protein>
    <recommendedName>
        <fullName evidence="2">UPF0145 protein BAE30_03750</fullName>
    </recommendedName>
</protein>
<dbReference type="Gene3D" id="3.30.110.70">
    <property type="entry name" value="Hypothetical protein apc22750. Chain B"/>
    <property type="match status" value="1"/>
</dbReference>
<sequence>MLVLTTTTVPDQRIVKTLGAVYGLSVRSRSETGNMLGKLRSFAGGSMGGYEKLVRQAREDAVTGMIREAESLGANAVIGFRFDGSSMGAGDKESFIEVTAYGTAVIIEANP</sequence>
<comment type="caution">
    <text evidence="3">The sequence shown here is derived from an EMBL/GenBank/DDBJ whole genome shotgun (WGS) entry which is preliminary data.</text>
</comment>
<dbReference type="PANTHER" id="PTHR34068">
    <property type="entry name" value="UPF0145 PROTEIN YBJQ"/>
    <property type="match status" value="1"/>
</dbReference>
<reference evidence="3 4" key="1">
    <citation type="submission" date="2016-06" db="EMBL/GenBank/DDBJ databases">
        <title>Gene turnover analysis identifies the evolutionary adaptation of the extremophile Acidithiobacillus caldus.</title>
        <authorList>
            <person name="Zhang X."/>
        </authorList>
    </citation>
    <scope>NUCLEOTIDE SEQUENCE [LARGE SCALE GENOMIC DNA]</scope>
    <source>
        <strain evidence="3 4">S1</strain>
    </source>
</reference>
<dbReference type="SUPFAM" id="SSF117782">
    <property type="entry name" value="YbjQ-like"/>
    <property type="match status" value="1"/>
</dbReference>
<dbReference type="PANTHER" id="PTHR34068:SF1">
    <property type="entry name" value="UPF0145 PROTEIN YBJQ"/>
    <property type="match status" value="1"/>
</dbReference>
<accession>A0A1E7YZL6</accession>
<dbReference type="Proteomes" id="UP000175707">
    <property type="component" value="Unassembled WGS sequence"/>
</dbReference>
<evidence type="ECO:0000256" key="1">
    <source>
        <dbReference type="ARBA" id="ARBA00010751"/>
    </source>
</evidence>
<organism evidence="3 4">
    <name type="scientific">Acidithiobacillus caldus</name>
    <dbReference type="NCBI Taxonomy" id="33059"/>
    <lineage>
        <taxon>Bacteria</taxon>
        <taxon>Pseudomonadati</taxon>
        <taxon>Pseudomonadota</taxon>
        <taxon>Acidithiobacillia</taxon>
        <taxon>Acidithiobacillales</taxon>
        <taxon>Acidithiobacillaceae</taxon>
        <taxon>Acidithiobacillus</taxon>
    </lineage>
</organism>